<keyword evidence="5" id="KW-0029">Amino-acid transport</keyword>
<evidence type="ECO:0000256" key="8">
    <source>
        <dbReference type="ARBA" id="ARBA00037998"/>
    </source>
</evidence>
<evidence type="ECO:0000256" key="9">
    <source>
        <dbReference type="SAM" id="Phobius"/>
    </source>
</evidence>
<evidence type="ECO:0000256" key="4">
    <source>
        <dbReference type="ARBA" id="ARBA00022692"/>
    </source>
</evidence>
<comment type="similarity">
    <text evidence="8">Belongs to the binding-protein-dependent transport system permease family. LivHM subfamily.</text>
</comment>
<evidence type="ECO:0000313" key="11">
    <source>
        <dbReference type="Proteomes" id="UP000278962"/>
    </source>
</evidence>
<evidence type="ECO:0000256" key="2">
    <source>
        <dbReference type="ARBA" id="ARBA00022448"/>
    </source>
</evidence>
<dbReference type="PANTHER" id="PTHR11795:SF442">
    <property type="entry name" value="ABC TRANSPORTER ATP-BINDING PROTEIN"/>
    <property type="match status" value="1"/>
</dbReference>
<evidence type="ECO:0000256" key="3">
    <source>
        <dbReference type="ARBA" id="ARBA00022475"/>
    </source>
</evidence>
<name>A0A660KWI7_9ACTN</name>
<keyword evidence="2" id="KW-0813">Transport</keyword>
<organism evidence="10 11">
    <name type="scientific">Solirubrobacter pauli</name>
    <dbReference type="NCBI Taxonomy" id="166793"/>
    <lineage>
        <taxon>Bacteria</taxon>
        <taxon>Bacillati</taxon>
        <taxon>Actinomycetota</taxon>
        <taxon>Thermoleophilia</taxon>
        <taxon>Solirubrobacterales</taxon>
        <taxon>Solirubrobacteraceae</taxon>
        <taxon>Solirubrobacter</taxon>
    </lineage>
</organism>
<dbReference type="AlphaFoldDB" id="A0A660KWI7"/>
<dbReference type="InterPro" id="IPR001851">
    <property type="entry name" value="ABC_transp_permease"/>
</dbReference>
<sequence>MQQFVTVTLNGLTLAALYFVVASGFTLIFGLMRVVNMAHGSLYLLGGYIALEIQTRWFTSDSGLGLSLSGASDSEYSVWAWLVPLILATLIIGVIGVVLQQVFLRWNQGQDLRQALITIALSVILADQMLAYWGGISKDIAAPSAWPTSITLPGEVRFGFFRGVVVLSAAILIGLALYLIIKRTRFGKIVRAGVDDRDMVSALGINVNRVFIGMFFLGALLAGIGGVLGGTMISLAPGQDTAFLLNSLIVVIIGGMGSLGGAAIGALALGLVDAYADVYLVFGDLDLTNYSIIVTFALLVGVLAFRPLGLYGRPA</sequence>
<dbReference type="Pfam" id="PF02653">
    <property type="entry name" value="BPD_transp_2"/>
    <property type="match status" value="1"/>
</dbReference>
<feature type="transmembrane region" description="Helical" evidence="9">
    <location>
        <begin position="156"/>
        <end position="181"/>
    </location>
</feature>
<dbReference type="GO" id="GO:0005886">
    <property type="term" value="C:plasma membrane"/>
    <property type="evidence" value="ECO:0007669"/>
    <property type="project" value="UniProtKB-SubCell"/>
</dbReference>
<dbReference type="RefSeq" id="WP_121258226.1">
    <property type="nucleotide sequence ID" value="NZ_RBIL01000003.1"/>
</dbReference>
<comment type="caution">
    <text evidence="10">The sequence shown here is derived from an EMBL/GenBank/DDBJ whole genome shotgun (WGS) entry which is preliminary data.</text>
</comment>
<dbReference type="Proteomes" id="UP000278962">
    <property type="component" value="Unassembled WGS sequence"/>
</dbReference>
<feature type="transmembrane region" description="Helical" evidence="9">
    <location>
        <begin position="12"/>
        <end position="35"/>
    </location>
</feature>
<evidence type="ECO:0000256" key="5">
    <source>
        <dbReference type="ARBA" id="ARBA00022970"/>
    </source>
</evidence>
<feature type="transmembrane region" description="Helical" evidence="9">
    <location>
        <begin position="248"/>
        <end position="275"/>
    </location>
</feature>
<feature type="transmembrane region" description="Helical" evidence="9">
    <location>
        <begin position="210"/>
        <end position="236"/>
    </location>
</feature>
<keyword evidence="11" id="KW-1185">Reference proteome</keyword>
<evidence type="ECO:0000256" key="1">
    <source>
        <dbReference type="ARBA" id="ARBA00004651"/>
    </source>
</evidence>
<evidence type="ECO:0000256" key="7">
    <source>
        <dbReference type="ARBA" id="ARBA00023136"/>
    </source>
</evidence>
<proteinExistence type="inferred from homology"/>
<feature type="transmembrane region" description="Helical" evidence="9">
    <location>
        <begin position="115"/>
        <end position="136"/>
    </location>
</feature>
<dbReference type="GO" id="GO:0022857">
    <property type="term" value="F:transmembrane transporter activity"/>
    <property type="evidence" value="ECO:0007669"/>
    <property type="project" value="InterPro"/>
</dbReference>
<gene>
    <name evidence="10" type="ORF">C8N24_6435</name>
</gene>
<evidence type="ECO:0000256" key="6">
    <source>
        <dbReference type="ARBA" id="ARBA00022989"/>
    </source>
</evidence>
<dbReference type="CDD" id="cd06582">
    <property type="entry name" value="TM_PBP1_LivH_like"/>
    <property type="match status" value="1"/>
</dbReference>
<feature type="transmembrane region" description="Helical" evidence="9">
    <location>
        <begin position="79"/>
        <end position="103"/>
    </location>
</feature>
<dbReference type="GO" id="GO:0006865">
    <property type="term" value="P:amino acid transport"/>
    <property type="evidence" value="ECO:0007669"/>
    <property type="project" value="UniProtKB-KW"/>
</dbReference>
<protein>
    <submittedName>
        <fullName evidence="10">Amino acid/amide ABC transporter membrane protein 1 (HAAT family)</fullName>
    </submittedName>
</protein>
<keyword evidence="3" id="KW-1003">Cell membrane</keyword>
<keyword evidence="6 9" id="KW-1133">Transmembrane helix</keyword>
<comment type="subcellular location">
    <subcellularLocation>
        <location evidence="1">Cell membrane</location>
        <topology evidence="1">Multi-pass membrane protein</topology>
    </subcellularLocation>
</comment>
<keyword evidence="7 9" id="KW-0472">Membrane</keyword>
<dbReference type="PANTHER" id="PTHR11795">
    <property type="entry name" value="BRANCHED-CHAIN AMINO ACID TRANSPORT SYSTEM PERMEASE PROTEIN LIVH"/>
    <property type="match status" value="1"/>
</dbReference>
<feature type="transmembrane region" description="Helical" evidence="9">
    <location>
        <begin position="287"/>
        <end position="305"/>
    </location>
</feature>
<dbReference type="EMBL" id="RBIL01000003">
    <property type="protein sequence ID" value="RKQ84805.1"/>
    <property type="molecule type" value="Genomic_DNA"/>
</dbReference>
<keyword evidence="4 9" id="KW-0812">Transmembrane</keyword>
<accession>A0A660KWI7</accession>
<reference evidence="10 11" key="1">
    <citation type="submission" date="2018-10" db="EMBL/GenBank/DDBJ databases">
        <title>Genomic Encyclopedia of Archaeal and Bacterial Type Strains, Phase II (KMG-II): from individual species to whole genera.</title>
        <authorList>
            <person name="Goeker M."/>
        </authorList>
    </citation>
    <scope>NUCLEOTIDE SEQUENCE [LARGE SCALE GENOMIC DNA]</scope>
    <source>
        <strain evidence="10 11">DSM 14954</strain>
    </source>
</reference>
<evidence type="ECO:0000313" key="10">
    <source>
        <dbReference type="EMBL" id="RKQ84805.1"/>
    </source>
</evidence>
<dbReference type="OrthoDB" id="9807115at2"/>
<dbReference type="InterPro" id="IPR052157">
    <property type="entry name" value="BCAA_transport_permease"/>
</dbReference>